<evidence type="ECO:0008006" key="3">
    <source>
        <dbReference type="Google" id="ProtNLM"/>
    </source>
</evidence>
<evidence type="ECO:0000313" key="2">
    <source>
        <dbReference type="Proteomes" id="UP000053424"/>
    </source>
</evidence>
<reference evidence="2" key="2">
    <citation type="submission" date="2015-01" db="EMBL/GenBank/DDBJ databases">
        <title>Evolutionary Origins and Diversification of the Mycorrhizal Mutualists.</title>
        <authorList>
            <consortium name="DOE Joint Genome Institute"/>
            <consortium name="Mycorrhizal Genomics Consortium"/>
            <person name="Kohler A."/>
            <person name="Kuo A."/>
            <person name="Nagy L.G."/>
            <person name="Floudas D."/>
            <person name="Copeland A."/>
            <person name="Barry K.W."/>
            <person name="Cichocki N."/>
            <person name="Veneault-Fourrey C."/>
            <person name="LaButti K."/>
            <person name="Lindquist E.A."/>
            <person name="Lipzen A."/>
            <person name="Lundell T."/>
            <person name="Morin E."/>
            <person name="Murat C."/>
            <person name="Riley R."/>
            <person name="Ohm R."/>
            <person name="Sun H."/>
            <person name="Tunlid A."/>
            <person name="Henrissat B."/>
            <person name="Grigoriev I.V."/>
            <person name="Hibbett D.S."/>
            <person name="Martin F."/>
        </authorList>
    </citation>
    <scope>NUCLEOTIDE SEQUENCE [LARGE SCALE GENOMIC DNA]</scope>
    <source>
        <strain evidence="2">h7</strain>
    </source>
</reference>
<protein>
    <recommendedName>
        <fullName evidence="3">SH3 domain-containing protein</fullName>
    </recommendedName>
</protein>
<dbReference type="Gene3D" id="2.30.30.40">
    <property type="entry name" value="SH3 Domains"/>
    <property type="match status" value="1"/>
</dbReference>
<dbReference type="SUPFAM" id="SSF50044">
    <property type="entry name" value="SH3-domain"/>
    <property type="match status" value="1"/>
</dbReference>
<feature type="non-terminal residue" evidence="1">
    <location>
        <position position="1"/>
    </location>
</feature>
<keyword evidence="2" id="KW-1185">Reference proteome</keyword>
<dbReference type="InterPro" id="IPR036028">
    <property type="entry name" value="SH3-like_dom_sf"/>
</dbReference>
<sequence length="110" mass="12024">DNDPFQDSQSVAAPATVNEIIRRPYQRALEDEVTVSVGEYVHVLMTFEDGWAYVVKVPPAGLGRDSEDVLGGNKGLIPIDCLREPGEDLPTFIAAKRLSNYGDGETFTVL</sequence>
<proteinExistence type="predicted"/>
<evidence type="ECO:0000313" key="1">
    <source>
        <dbReference type="EMBL" id="KIM41175.1"/>
    </source>
</evidence>
<dbReference type="AlphaFoldDB" id="A0A0C3BX86"/>
<dbReference type="HOGENOM" id="CLU_2176992_0_0_1"/>
<dbReference type="STRING" id="686832.A0A0C3BX86"/>
<reference evidence="1 2" key="1">
    <citation type="submission" date="2014-04" db="EMBL/GenBank/DDBJ databases">
        <authorList>
            <consortium name="DOE Joint Genome Institute"/>
            <person name="Kuo A."/>
            <person name="Gay G."/>
            <person name="Dore J."/>
            <person name="Kohler A."/>
            <person name="Nagy L.G."/>
            <person name="Floudas D."/>
            <person name="Copeland A."/>
            <person name="Barry K.W."/>
            <person name="Cichocki N."/>
            <person name="Veneault-Fourrey C."/>
            <person name="LaButti K."/>
            <person name="Lindquist E.A."/>
            <person name="Lipzen A."/>
            <person name="Lundell T."/>
            <person name="Morin E."/>
            <person name="Murat C."/>
            <person name="Sun H."/>
            <person name="Tunlid A."/>
            <person name="Henrissat B."/>
            <person name="Grigoriev I.V."/>
            <person name="Hibbett D.S."/>
            <person name="Martin F."/>
            <person name="Nordberg H.P."/>
            <person name="Cantor M.N."/>
            <person name="Hua S.X."/>
        </authorList>
    </citation>
    <scope>NUCLEOTIDE SEQUENCE [LARGE SCALE GENOMIC DNA]</scope>
    <source>
        <strain evidence="2">h7</strain>
    </source>
</reference>
<accession>A0A0C3BX86</accession>
<name>A0A0C3BX86_HEBCY</name>
<gene>
    <name evidence="1" type="ORF">M413DRAFT_39966</name>
</gene>
<feature type="non-terminal residue" evidence="1">
    <location>
        <position position="110"/>
    </location>
</feature>
<dbReference type="EMBL" id="KN831781">
    <property type="protein sequence ID" value="KIM41175.1"/>
    <property type="molecule type" value="Genomic_DNA"/>
</dbReference>
<dbReference type="Proteomes" id="UP000053424">
    <property type="component" value="Unassembled WGS sequence"/>
</dbReference>
<organism evidence="1 2">
    <name type="scientific">Hebeloma cylindrosporum</name>
    <dbReference type="NCBI Taxonomy" id="76867"/>
    <lineage>
        <taxon>Eukaryota</taxon>
        <taxon>Fungi</taxon>
        <taxon>Dikarya</taxon>
        <taxon>Basidiomycota</taxon>
        <taxon>Agaricomycotina</taxon>
        <taxon>Agaricomycetes</taxon>
        <taxon>Agaricomycetidae</taxon>
        <taxon>Agaricales</taxon>
        <taxon>Agaricineae</taxon>
        <taxon>Hymenogastraceae</taxon>
        <taxon>Hebeloma</taxon>
    </lineage>
</organism>
<dbReference type="OrthoDB" id="5340910at2759"/>